<dbReference type="GO" id="GO:1990904">
    <property type="term" value="C:ribonucleoprotein complex"/>
    <property type="evidence" value="ECO:0007669"/>
    <property type="project" value="UniProtKB-KW"/>
</dbReference>
<dbReference type="PANTHER" id="PTHR43226">
    <property type="entry name" value="XAA-PRO AMINOPEPTIDASE 3"/>
    <property type="match status" value="1"/>
</dbReference>
<feature type="compositionally biased region" description="Basic and acidic residues" evidence="14">
    <location>
        <begin position="8"/>
        <end position="77"/>
    </location>
</feature>
<dbReference type="InterPro" id="IPR036005">
    <property type="entry name" value="Creatinase/aminopeptidase-like"/>
</dbReference>
<feature type="region of interest" description="Disordered" evidence="14">
    <location>
        <begin position="816"/>
        <end position="877"/>
    </location>
</feature>
<proteinExistence type="inferred from homology"/>
<keyword evidence="4" id="KW-0723">Serine/threonine-protein kinase</keyword>
<dbReference type="InterPro" id="IPR000994">
    <property type="entry name" value="Pept_M24"/>
</dbReference>
<evidence type="ECO:0000256" key="13">
    <source>
        <dbReference type="PROSITE-ProRule" id="PRU10141"/>
    </source>
</evidence>
<dbReference type="SMART" id="SM01011">
    <property type="entry name" value="AMP_N"/>
    <property type="match status" value="1"/>
</dbReference>
<gene>
    <name evidence="16" type="primary">PRP4</name>
    <name evidence="16" type="ORF">EHS25_008090</name>
</gene>
<dbReference type="InterPro" id="IPR017441">
    <property type="entry name" value="Protein_kinase_ATP_BS"/>
</dbReference>
<dbReference type="InterPro" id="IPR052433">
    <property type="entry name" value="X-Pro_dipept-like"/>
</dbReference>
<comment type="similarity">
    <text evidence="12">Belongs to the protein kinase superfamily. CMGC Ser/Thr protein kinase family.</text>
</comment>
<evidence type="ECO:0000256" key="7">
    <source>
        <dbReference type="ARBA" id="ARBA00022741"/>
    </source>
</evidence>
<protein>
    <recommendedName>
        <fullName evidence="3">non-specific serine/threonine protein kinase</fullName>
        <ecNumber evidence="3">2.7.11.1</ecNumber>
    </recommendedName>
</protein>
<dbReference type="GO" id="GO:0070006">
    <property type="term" value="F:metalloaminopeptidase activity"/>
    <property type="evidence" value="ECO:0007669"/>
    <property type="project" value="InterPro"/>
</dbReference>
<evidence type="ECO:0000256" key="5">
    <source>
        <dbReference type="ARBA" id="ARBA00022679"/>
    </source>
</evidence>
<dbReference type="FunFam" id="1.10.510.10:FF:000078">
    <property type="entry name" value="Serine/threonine-protein kinase PRP4 homolog"/>
    <property type="match status" value="1"/>
</dbReference>
<evidence type="ECO:0000256" key="4">
    <source>
        <dbReference type="ARBA" id="ARBA00022527"/>
    </source>
</evidence>
<dbReference type="SUPFAM" id="SSF53092">
    <property type="entry name" value="Creatinase/prolidase N-terminal domain"/>
    <property type="match status" value="1"/>
</dbReference>
<dbReference type="PROSITE" id="PS00107">
    <property type="entry name" value="PROTEIN_KINASE_ATP"/>
    <property type="match status" value="1"/>
</dbReference>
<feature type="region of interest" description="Disordered" evidence="14">
    <location>
        <begin position="1003"/>
        <end position="1027"/>
    </location>
</feature>
<dbReference type="PROSITE" id="PS00108">
    <property type="entry name" value="PROTEIN_KINASE_ST"/>
    <property type="match status" value="1"/>
</dbReference>
<comment type="cofactor">
    <cofactor evidence="1">
        <name>Mn(2+)</name>
        <dbReference type="ChEBI" id="CHEBI:29035"/>
    </cofactor>
</comment>
<dbReference type="EC" id="2.7.11.1" evidence="3"/>
<name>A0A427YNJ4_9TREE</name>
<feature type="compositionally biased region" description="Low complexity" evidence="14">
    <location>
        <begin position="1003"/>
        <end position="1017"/>
    </location>
</feature>
<feature type="compositionally biased region" description="Basic and acidic residues" evidence="14">
    <location>
        <begin position="309"/>
        <end position="328"/>
    </location>
</feature>
<sequence>MASTGIKRPHDDDRSVSGRSDARSHDGDRDRDRRDKPRDWRDAFLDEDSPRRRDRSRDRSERHEHDRGRYARDKDREEGEIEPSPPRSTAALPVASSSRPAVSPTRPQQVGGRAEPPPRGFQAINVPTGPKSNLPQSRTSHGASNIFEPSAPARTADEAEEPVVVLEEETDPEKIIEERRKKREEIMAKFRANGRKASVSASSPATQVGDLPGTGADSVTSTGIKTGIHTGALSSTGATPLLKTLGTRSVGLGAAGATPTGQEPTLAATPLGHDFDLAKQAGSENGDVLPSETKGEGVGADLTVSAADYDPRKEGFVDHERRQKDRGDANAQELASGVGERMSEVVQTKPKPKPEKEEDEWEEVEIEEDEEDDDVDMFAAFGDEEKPKKKRKVIVRRRKNGGEAGAIQPVEVVSKKTSAAALEVVDNVDDTEGYYRITPGEILDDGRYQVTINLGKGMFSAVVKAKVLKAVNQERRQDVVGKEVAIKVIRSQESMYVAGRKEAQILQKLNENDPEDKKHIVRMEHVFEHRGHLCIVTESLSMNLRDVIKRFGKDVGLNMRAVRAYAHQLFLALSLMRKCSLVHADIKPDNVLVSENKATLKVCDLGSASDVTEGDITPYLVSRFYRAPEIILGLPYDTAIDTWSVGCTLYELFTGKILFPGRSNNHMLLLMMEVKGKLNHRMIKKATFGEMHFDENMNFISIERDRITGQDTLKTLVINKATRDLRSRLLPPSSVQLKMKDEELKQLTSFIDLLDKCLHLDPAKRIAPRDALLHPFMMSVMRTTLLRHVLRRTAACSRPSPNNNDLHHAYARTVAPRSYDTSSRPHHPHRHGSHPSICRRYSTYTSPHPAKPPRSGQPLGTTHPHLVRSGDLTPGIPASEYEERRRKLMASLPEGAVVVCMGGTVRLMSQQIFYKFRQATDFYYLTGFNEPDATLVLESKPSLPRGYRYTLFVPPKDPHEALWAGECAGVEGAVATFGADEAHPNTSLSSFLPDLLRASQLYASLPPSPSPSASSQPFQPPPPRRRSSLLKLFSHSHTDTSSPSSSSSFSTSDPPHLLLAAALASEKAHPLEREVQRLRIVKSPRDISLMKKAADISAEAHVKVMRAAMEGGSELQLQAEFEYHCAMKGAERPAYVPVVASGPNALIIHYTNNDCQLDRDDLVLIDAGCEKAMYASDITRTFPVSGAFTAPQRDLYTAVLNAQKECVKRCKIDDRVTMGELHRASTSASLLYQSTVDVGGSSLSSSGCGLLLEELRQIGFKLHVGDVERRLYPHFLTHHLGSDLHDCPTAERNATLVEGNVITIEPGVYVPFDNAFPKAFHGLGIRIEDEVAFQKDGPLVLSANAPKEIVDVEAACQGTLG</sequence>
<evidence type="ECO:0000259" key="15">
    <source>
        <dbReference type="PROSITE" id="PS50011"/>
    </source>
</evidence>
<feature type="compositionally biased region" description="Low complexity" evidence="14">
    <location>
        <begin position="90"/>
        <end position="107"/>
    </location>
</feature>
<keyword evidence="11" id="KW-0464">Manganese</keyword>
<dbReference type="GO" id="GO:0045292">
    <property type="term" value="P:mRNA cis splicing, via spliceosome"/>
    <property type="evidence" value="ECO:0007669"/>
    <property type="project" value="InterPro"/>
</dbReference>
<dbReference type="PANTHER" id="PTHR43226:SF4">
    <property type="entry name" value="XAA-PRO AMINOPEPTIDASE 3"/>
    <property type="match status" value="1"/>
</dbReference>
<evidence type="ECO:0000256" key="8">
    <source>
        <dbReference type="ARBA" id="ARBA00022777"/>
    </source>
</evidence>
<dbReference type="GO" id="GO:0006508">
    <property type="term" value="P:proteolysis"/>
    <property type="evidence" value="ECO:0007669"/>
    <property type="project" value="TreeGrafter"/>
</dbReference>
<dbReference type="SUPFAM" id="SSF55920">
    <property type="entry name" value="Creatinase/aminopeptidase"/>
    <property type="match status" value="1"/>
</dbReference>
<dbReference type="InterPro" id="IPR000719">
    <property type="entry name" value="Prot_kinase_dom"/>
</dbReference>
<accession>A0A427YNJ4</accession>
<dbReference type="InterPro" id="IPR029149">
    <property type="entry name" value="Creatin/AminoP/Spt16_N"/>
</dbReference>
<feature type="binding site" evidence="13">
    <location>
        <position position="487"/>
    </location>
    <ligand>
        <name>ATP</name>
        <dbReference type="ChEBI" id="CHEBI:30616"/>
    </ligand>
</feature>
<dbReference type="GO" id="GO:0030145">
    <property type="term" value="F:manganese ion binding"/>
    <property type="evidence" value="ECO:0007669"/>
    <property type="project" value="InterPro"/>
</dbReference>
<dbReference type="InterPro" id="IPR007865">
    <property type="entry name" value="Aminopep_P_N"/>
</dbReference>
<evidence type="ECO:0000256" key="3">
    <source>
        <dbReference type="ARBA" id="ARBA00012513"/>
    </source>
</evidence>
<dbReference type="Gene3D" id="3.30.200.20">
    <property type="entry name" value="Phosphorylase Kinase, domain 1"/>
    <property type="match status" value="1"/>
</dbReference>
<dbReference type="PROSITE" id="PS50011">
    <property type="entry name" value="PROTEIN_KINASE_DOM"/>
    <property type="match status" value="1"/>
</dbReference>
<keyword evidence="17" id="KW-1185">Reference proteome</keyword>
<feature type="region of interest" description="Disordered" evidence="14">
    <location>
        <begin position="192"/>
        <end position="217"/>
    </location>
</feature>
<dbReference type="CDD" id="cd01087">
    <property type="entry name" value="Prolidase"/>
    <property type="match status" value="1"/>
</dbReference>
<dbReference type="Proteomes" id="UP000279259">
    <property type="component" value="Unassembled WGS sequence"/>
</dbReference>
<keyword evidence="10 13" id="KW-0067">ATP-binding</keyword>
<dbReference type="EMBL" id="RSCD01000005">
    <property type="protein sequence ID" value="RSH92645.1"/>
    <property type="molecule type" value="Genomic_DNA"/>
</dbReference>
<feature type="compositionally biased region" description="Acidic residues" evidence="14">
    <location>
        <begin position="158"/>
        <end position="171"/>
    </location>
</feature>
<dbReference type="InterPro" id="IPR044092">
    <property type="entry name" value="STKc_PRP4"/>
</dbReference>
<dbReference type="Gene3D" id="3.90.230.10">
    <property type="entry name" value="Creatinase/methionine aminopeptidase superfamily"/>
    <property type="match status" value="1"/>
</dbReference>
<dbReference type="SUPFAM" id="SSF56112">
    <property type="entry name" value="Protein kinase-like (PK-like)"/>
    <property type="match status" value="1"/>
</dbReference>
<dbReference type="OrthoDB" id="9332038at2759"/>
<dbReference type="Pfam" id="PF00557">
    <property type="entry name" value="Peptidase_M24"/>
    <property type="match status" value="1"/>
</dbReference>
<comment type="similarity">
    <text evidence="2">Belongs to the peptidase M24B family.</text>
</comment>
<comment type="caution">
    <text evidence="16">The sequence shown here is derived from an EMBL/GenBank/DDBJ whole genome shotgun (WGS) entry which is preliminary data.</text>
</comment>
<dbReference type="Pfam" id="PF00069">
    <property type="entry name" value="Pkinase"/>
    <property type="match status" value="1"/>
</dbReference>
<feature type="compositionally biased region" description="Basic residues" evidence="14">
    <location>
        <begin position="824"/>
        <end position="833"/>
    </location>
</feature>
<keyword evidence="5" id="KW-0808">Transferase</keyword>
<keyword evidence="6" id="KW-0479">Metal-binding</keyword>
<reference evidence="16 17" key="1">
    <citation type="submission" date="2018-11" db="EMBL/GenBank/DDBJ databases">
        <title>Genome sequence of Saitozyma podzolica DSM 27192.</title>
        <authorList>
            <person name="Aliyu H."/>
            <person name="Gorte O."/>
            <person name="Ochsenreither K."/>
        </authorList>
    </citation>
    <scope>NUCLEOTIDE SEQUENCE [LARGE SCALE GENOMIC DNA]</scope>
    <source>
        <strain evidence="16 17">DSM 27192</strain>
    </source>
</reference>
<keyword evidence="7 13" id="KW-0547">Nucleotide-binding</keyword>
<dbReference type="SMART" id="SM00220">
    <property type="entry name" value="S_TKc"/>
    <property type="match status" value="1"/>
</dbReference>
<feature type="domain" description="Protein kinase" evidence="15">
    <location>
        <begin position="448"/>
        <end position="777"/>
    </location>
</feature>
<evidence type="ECO:0000256" key="6">
    <source>
        <dbReference type="ARBA" id="ARBA00022723"/>
    </source>
</evidence>
<evidence type="ECO:0000313" key="17">
    <source>
        <dbReference type="Proteomes" id="UP000279259"/>
    </source>
</evidence>
<evidence type="ECO:0000256" key="10">
    <source>
        <dbReference type="ARBA" id="ARBA00022840"/>
    </source>
</evidence>
<evidence type="ECO:0000256" key="14">
    <source>
        <dbReference type="SAM" id="MobiDB-lite"/>
    </source>
</evidence>
<feature type="region of interest" description="Disordered" evidence="14">
    <location>
        <begin position="1"/>
        <end position="171"/>
    </location>
</feature>
<keyword evidence="9" id="KW-0378">Hydrolase</keyword>
<evidence type="ECO:0000256" key="2">
    <source>
        <dbReference type="ARBA" id="ARBA00008766"/>
    </source>
</evidence>
<evidence type="ECO:0000256" key="12">
    <source>
        <dbReference type="ARBA" id="ARBA00023596"/>
    </source>
</evidence>
<evidence type="ECO:0000256" key="11">
    <source>
        <dbReference type="ARBA" id="ARBA00023211"/>
    </source>
</evidence>
<dbReference type="InterPro" id="IPR011009">
    <property type="entry name" value="Kinase-like_dom_sf"/>
</dbReference>
<dbReference type="STRING" id="1890683.A0A427YNJ4"/>
<evidence type="ECO:0000313" key="16">
    <source>
        <dbReference type="EMBL" id="RSH92645.1"/>
    </source>
</evidence>
<dbReference type="InterPro" id="IPR008271">
    <property type="entry name" value="Ser/Thr_kinase_AS"/>
</dbReference>
<dbReference type="GO" id="GO:0004674">
    <property type="term" value="F:protein serine/threonine kinase activity"/>
    <property type="evidence" value="ECO:0007669"/>
    <property type="project" value="UniProtKB-KW"/>
</dbReference>
<keyword evidence="16" id="KW-0687">Ribonucleoprotein</keyword>
<dbReference type="GO" id="GO:0005524">
    <property type="term" value="F:ATP binding"/>
    <property type="evidence" value="ECO:0007669"/>
    <property type="project" value="UniProtKB-UniRule"/>
</dbReference>
<dbReference type="CDD" id="cd14135">
    <property type="entry name" value="STKc_PRP4"/>
    <property type="match status" value="1"/>
</dbReference>
<feature type="compositionally biased region" description="Acidic residues" evidence="14">
    <location>
        <begin position="357"/>
        <end position="370"/>
    </location>
</feature>
<feature type="compositionally biased region" description="Polar residues" evidence="14">
    <location>
        <begin position="130"/>
        <end position="143"/>
    </location>
</feature>
<evidence type="ECO:0000256" key="9">
    <source>
        <dbReference type="ARBA" id="ARBA00022801"/>
    </source>
</evidence>
<dbReference type="GO" id="GO:0005739">
    <property type="term" value="C:mitochondrion"/>
    <property type="evidence" value="ECO:0007669"/>
    <property type="project" value="TreeGrafter"/>
</dbReference>
<organism evidence="16 17">
    <name type="scientific">Saitozyma podzolica</name>
    <dbReference type="NCBI Taxonomy" id="1890683"/>
    <lineage>
        <taxon>Eukaryota</taxon>
        <taxon>Fungi</taxon>
        <taxon>Dikarya</taxon>
        <taxon>Basidiomycota</taxon>
        <taxon>Agaricomycotina</taxon>
        <taxon>Tremellomycetes</taxon>
        <taxon>Tremellales</taxon>
        <taxon>Trimorphomycetaceae</taxon>
        <taxon>Saitozyma</taxon>
    </lineage>
</organism>
<feature type="region of interest" description="Disordered" evidence="14">
    <location>
        <begin position="277"/>
        <end position="370"/>
    </location>
</feature>
<dbReference type="Pfam" id="PF05195">
    <property type="entry name" value="AMP_N"/>
    <property type="match status" value="1"/>
</dbReference>
<keyword evidence="8" id="KW-0418">Kinase</keyword>
<dbReference type="Gene3D" id="1.10.510.10">
    <property type="entry name" value="Transferase(Phosphotransferase) domain 1"/>
    <property type="match status" value="1"/>
</dbReference>
<dbReference type="Gene3D" id="3.40.350.10">
    <property type="entry name" value="Creatinase/prolidase N-terminal domain"/>
    <property type="match status" value="1"/>
</dbReference>
<evidence type="ECO:0000256" key="1">
    <source>
        <dbReference type="ARBA" id="ARBA00001936"/>
    </source>
</evidence>